<evidence type="ECO:0000313" key="13">
    <source>
        <dbReference type="EMBL" id="EDP42993.1"/>
    </source>
</evidence>
<keyword evidence="11" id="KW-1133">Transmembrane helix</keyword>
<feature type="region of interest" description="Disordered" evidence="10">
    <location>
        <begin position="47"/>
        <end position="78"/>
    </location>
</feature>
<dbReference type="SUPFAM" id="SSF52151">
    <property type="entry name" value="FabD/lysophospholipase-like"/>
    <property type="match status" value="1"/>
</dbReference>
<dbReference type="RefSeq" id="XP_001730207.1">
    <property type="nucleotide sequence ID" value="XM_001730155.1"/>
</dbReference>
<evidence type="ECO:0000256" key="2">
    <source>
        <dbReference type="ARBA" id="ARBA00013274"/>
    </source>
</evidence>
<dbReference type="InParanoid" id="A8Q4N8"/>
<dbReference type="OMA" id="TDWWGRA"/>
<dbReference type="KEGG" id="mgl:MGL_2589"/>
<dbReference type="InterPro" id="IPR002642">
    <property type="entry name" value="LysoPLipase_cat_dom"/>
</dbReference>
<dbReference type="PROSITE" id="PS51210">
    <property type="entry name" value="PLA2C"/>
    <property type="match status" value="1"/>
</dbReference>
<evidence type="ECO:0000256" key="8">
    <source>
        <dbReference type="PROSITE-ProRule" id="PRU00555"/>
    </source>
</evidence>
<dbReference type="GO" id="GO:0004622">
    <property type="term" value="F:phosphatidylcholine lysophospholipase activity"/>
    <property type="evidence" value="ECO:0007669"/>
    <property type="project" value="UniProtKB-EC"/>
</dbReference>
<organism evidence="13 14">
    <name type="scientific">Malassezia globosa (strain ATCC MYA-4612 / CBS 7966)</name>
    <name type="common">Dandruff-associated fungus</name>
    <dbReference type="NCBI Taxonomy" id="425265"/>
    <lineage>
        <taxon>Eukaryota</taxon>
        <taxon>Fungi</taxon>
        <taxon>Dikarya</taxon>
        <taxon>Basidiomycota</taxon>
        <taxon>Ustilaginomycotina</taxon>
        <taxon>Malasseziomycetes</taxon>
        <taxon>Malasseziales</taxon>
        <taxon>Malasseziaceae</taxon>
        <taxon>Malassezia</taxon>
    </lineage>
</organism>
<evidence type="ECO:0000256" key="1">
    <source>
        <dbReference type="ARBA" id="ARBA00008780"/>
    </source>
</evidence>
<dbReference type="GeneID" id="5854512"/>
<keyword evidence="7" id="KW-0325">Glycoprotein</keyword>
<dbReference type="VEuPathDB" id="FungiDB:MGL_2589"/>
<evidence type="ECO:0000256" key="11">
    <source>
        <dbReference type="SAM" id="Phobius"/>
    </source>
</evidence>
<dbReference type="GO" id="GO:0004623">
    <property type="term" value="F:phospholipase A2 activity"/>
    <property type="evidence" value="ECO:0007669"/>
    <property type="project" value="TreeGrafter"/>
</dbReference>
<dbReference type="FunFam" id="3.40.1090.10:FF:000010">
    <property type="entry name" value="Lysophospholipase"/>
    <property type="match status" value="1"/>
</dbReference>
<dbReference type="Proteomes" id="UP000008837">
    <property type="component" value="Unassembled WGS sequence"/>
</dbReference>
<reference evidence="13 14" key="1">
    <citation type="journal article" date="2007" name="Proc. Natl. Acad. Sci. U.S.A.">
        <title>Dandruff-associated Malassezia genomes reveal convergent and divergent virulence traits shared with plant and human fungal pathogens.</title>
        <authorList>
            <person name="Xu J."/>
            <person name="Saunders C.W."/>
            <person name="Hu P."/>
            <person name="Grant R.A."/>
            <person name="Boekhout T."/>
            <person name="Kuramae E.E."/>
            <person name="Kronstad J.W."/>
            <person name="Deangelis Y.M."/>
            <person name="Reeder N.L."/>
            <person name="Johnstone K.R."/>
            <person name="Leland M."/>
            <person name="Fieno A.M."/>
            <person name="Begley W.M."/>
            <person name="Sun Y."/>
            <person name="Lacey M.P."/>
            <person name="Chaudhary T."/>
            <person name="Keough T."/>
            <person name="Chu L."/>
            <person name="Sears R."/>
            <person name="Yuan B."/>
            <person name="Dawson T.L.Jr."/>
        </authorList>
    </citation>
    <scope>NUCLEOTIDE SEQUENCE [LARGE SCALE GENOMIC DNA]</scope>
    <source>
        <strain evidence="14">ATCC MYA-4612 / CBS 7966</strain>
    </source>
</reference>
<comment type="caution">
    <text evidence="13">The sequence shown here is derived from an EMBL/GenBank/DDBJ whole genome shotgun (WGS) entry which is preliminary data.</text>
</comment>
<protein>
    <recommendedName>
        <fullName evidence="2 9">Lysophospholipase</fullName>
        <ecNumber evidence="2 9">3.1.1.5</ecNumber>
    </recommendedName>
</protein>
<feature type="region of interest" description="Disordered" evidence="10">
    <location>
        <begin position="621"/>
        <end position="658"/>
    </location>
</feature>
<gene>
    <name evidence="13" type="ORF">MGL_2589</name>
</gene>
<keyword evidence="4 8" id="KW-0378">Hydrolase</keyword>
<comment type="catalytic activity">
    <reaction evidence="9">
        <text>a 1-acyl-sn-glycero-3-phosphocholine + H2O = sn-glycerol 3-phosphocholine + a fatty acid + H(+)</text>
        <dbReference type="Rhea" id="RHEA:15177"/>
        <dbReference type="ChEBI" id="CHEBI:15377"/>
        <dbReference type="ChEBI" id="CHEBI:15378"/>
        <dbReference type="ChEBI" id="CHEBI:16870"/>
        <dbReference type="ChEBI" id="CHEBI:28868"/>
        <dbReference type="ChEBI" id="CHEBI:58168"/>
        <dbReference type="EC" id="3.1.1.5"/>
    </reaction>
</comment>
<feature type="compositionally biased region" description="Polar residues" evidence="10">
    <location>
        <begin position="635"/>
        <end position="651"/>
    </location>
</feature>
<dbReference type="OrthoDB" id="4084751at2759"/>
<dbReference type="Pfam" id="PF01735">
    <property type="entry name" value="PLA2_B"/>
    <property type="match status" value="1"/>
</dbReference>
<accession>A8Q4N8</accession>
<feature type="domain" description="PLA2c" evidence="12">
    <location>
        <begin position="69"/>
        <end position="616"/>
    </location>
</feature>
<evidence type="ECO:0000256" key="3">
    <source>
        <dbReference type="ARBA" id="ARBA00022729"/>
    </source>
</evidence>
<evidence type="ECO:0000313" key="14">
    <source>
        <dbReference type="Proteomes" id="UP000008837"/>
    </source>
</evidence>
<feature type="transmembrane region" description="Helical" evidence="11">
    <location>
        <begin position="668"/>
        <end position="690"/>
    </location>
</feature>
<dbReference type="EMBL" id="AAYY01000009">
    <property type="protein sequence ID" value="EDP42993.1"/>
    <property type="molecule type" value="Genomic_DNA"/>
</dbReference>
<keyword evidence="6 8" id="KW-0443">Lipid metabolism</keyword>
<dbReference type="FunCoup" id="A8Q4N8">
    <property type="interactions" value="171"/>
</dbReference>
<evidence type="ECO:0000256" key="4">
    <source>
        <dbReference type="ARBA" id="ARBA00022801"/>
    </source>
</evidence>
<keyword evidence="5 8" id="KW-0442">Lipid degradation</keyword>
<name>A8Q4N8_MALGO</name>
<keyword evidence="3" id="KW-0732">Signal</keyword>
<evidence type="ECO:0000256" key="7">
    <source>
        <dbReference type="ARBA" id="ARBA00023180"/>
    </source>
</evidence>
<dbReference type="InterPro" id="IPR016035">
    <property type="entry name" value="Acyl_Trfase/lysoPLipase"/>
</dbReference>
<dbReference type="PANTHER" id="PTHR10728:SF33">
    <property type="entry name" value="LYSOPHOSPHOLIPASE 1-RELATED"/>
    <property type="match status" value="1"/>
</dbReference>
<keyword evidence="14" id="KW-1185">Reference proteome</keyword>
<dbReference type="AlphaFoldDB" id="A8Q4N8"/>
<dbReference type="GO" id="GO:0046475">
    <property type="term" value="P:glycerophospholipid catabolic process"/>
    <property type="evidence" value="ECO:0007669"/>
    <property type="project" value="TreeGrafter"/>
</dbReference>
<comment type="similarity">
    <text evidence="1 9">Belongs to the lysophospholipase family.</text>
</comment>
<proteinExistence type="inferred from homology"/>
<sequence>MSAQQASAVHKDENGVNVYTEQDMNAMLSPAEREKLIETMARARNVVRAEHRRQRRMSPKDSYAPAKVPCPKKPEGNNYVNYVRNASDHRMNELEQGYMQRHRDNTRSLWVDWLKSVGLDGDGGLPGGAEQFVSENQPKVGISVSGGGYRAMLVALGVSQGFDSRNETSKNEGVGGFLQLADYYAGLSGGSWATGAQAINGWPTAQSLVDDIMELSSNLVNPNHDSLSFYEDLFKDVSAKKHADFPISISDYWGRALSYQLMNDTQYSDHGQRITYSDIVNQTGFRDATYPFPIVLSIGRQPDQIMINPNATYFEFTPYEFGTWQPTLEAFFPVGYLGTDVVDGNPKDGSSCIANYENFGYTVGTSSTLFNGAYNKLLESNSTGFLNDVLKTILEDVDKGYNDVAPVPNPFKGYRQSSNHFVDAKYIDLVDGGEANQNIPLEPLLQPARGLDLIVAVDASSDQVNWPNGTALIEVEKRSNLSDFSYMAFPRVPDARTFVNRGFNTRPTFFGCDPNDATNAKTSVGNSTAPVLIYLPNYPYSGFSNSSTFELAYNVHHQHDMLDNARNVATMGGQMDNWPLCLACASALRPMQRSGAKIPDKCQQCMDMYCWDGKYDTSPTRNYTPPVGPPPFVTSHGQKSVEPPTTGSNDSTDTDYGKIISSKDKSAAAPMGVSSAVFTSLFLASLLAMFMN</sequence>
<evidence type="ECO:0000256" key="10">
    <source>
        <dbReference type="SAM" id="MobiDB-lite"/>
    </source>
</evidence>
<dbReference type="EC" id="3.1.1.5" evidence="2 9"/>
<evidence type="ECO:0000256" key="5">
    <source>
        <dbReference type="ARBA" id="ARBA00022963"/>
    </source>
</evidence>
<dbReference type="SMART" id="SM00022">
    <property type="entry name" value="PLAc"/>
    <property type="match status" value="1"/>
</dbReference>
<dbReference type="STRING" id="425265.A8Q4N8"/>
<evidence type="ECO:0000259" key="12">
    <source>
        <dbReference type="PROSITE" id="PS51210"/>
    </source>
</evidence>
<dbReference type="Gene3D" id="3.40.1090.10">
    <property type="entry name" value="Cytosolic phospholipase A2 catalytic domain"/>
    <property type="match status" value="1"/>
</dbReference>
<dbReference type="GO" id="GO:0005829">
    <property type="term" value="C:cytosol"/>
    <property type="evidence" value="ECO:0007669"/>
    <property type="project" value="TreeGrafter"/>
</dbReference>
<dbReference type="PANTHER" id="PTHR10728">
    <property type="entry name" value="CYTOSOLIC PHOSPHOLIPASE A2"/>
    <property type="match status" value="1"/>
</dbReference>
<evidence type="ECO:0000256" key="9">
    <source>
        <dbReference type="RuleBase" id="RU362103"/>
    </source>
</evidence>
<keyword evidence="11" id="KW-0812">Transmembrane</keyword>
<keyword evidence="11" id="KW-0472">Membrane</keyword>
<evidence type="ECO:0000256" key="6">
    <source>
        <dbReference type="ARBA" id="ARBA00023098"/>
    </source>
</evidence>